<reference evidence="2 3" key="2">
    <citation type="submission" date="2015-01" db="EMBL/GenBank/DDBJ databases">
        <authorList>
            <consortium name="NBRP consortium"/>
            <person name="Sawabe T."/>
            <person name="Meirelles P."/>
            <person name="Feng G."/>
            <person name="Sayaka M."/>
            <person name="Hattori M."/>
            <person name="Ohkuma M."/>
        </authorList>
    </citation>
    <scope>NUCLEOTIDE SEQUENCE [LARGE SCALE GENOMIC DNA]</scope>
    <source>
        <strain evidence="3">JCM 19231</strain>
    </source>
</reference>
<dbReference type="GO" id="GO:0016887">
    <property type="term" value="F:ATP hydrolysis activity"/>
    <property type="evidence" value="ECO:0007669"/>
    <property type="project" value="InterPro"/>
</dbReference>
<dbReference type="InterPro" id="IPR050683">
    <property type="entry name" value="Bact_Polysacc_Export_ATP-bd"/>
</dbReference>
<dbReference type="InterPro" id="IPR003439">
    <property type="entry name" value="ABC_transporter-like_ATP-bd"/>
</dbReference>
<protein>
    <submittedName>
        <fullName evidence="2">Teichoic acid export ATP-binding protein tagH</fullName>
        <ecNumber evidence="2">3.6.3.40</ecNumber>
    </submittedName>
</protein>
<name>A0A0B8P019_9VIBR</name>
<dbReference type="EC" id="3.6.3.40" evidence="2"/>
<dbReference type="InterPro" id="IPR027417">
    <property type="entry name" value="P-loop_NTPase"/>
</dbReference>
<dbReference type="AlphaFoldDB" id="A0A0B8P019"/>
<keyword evidence="2" id="KW-0067">ATP-binding</keyword>
<sequence>MKPDMGSIEVATGATVSLLSLGLGFNQQLTGRDNVILSSMFNGYSRKEAKDLAKKIKEFSELGEFFEQPVRTYSSGMRSRLGFSAGLITKVDVLLIDEVLAVGDKEFKQKAEAAMLEHIGGNDQTVLFVSHSERQIKKSM</sequence>
<dbReference type="Gene3D" id="3.40.50.300">
    <property type="entry name" value="P-loop containing nucleotide triphosphate hydrolases"/>
    <property type="match status" value="1"/>
</dbReference>
<organism evidence="2 3">
    <name type="scientific">Vibrio ishigakensis</name>
    <dbReference type="NCBI Taxonomy" id="1481914"/>
    <lineage>
        <taxon>Bacteria</taxon>
        <taxon>Pseudomonadati</taxon>
        <taxon>Pseudomonadota</taxon>
        <taxon>Gammaproteobacteria</taxon>
        <taxon>Vibrionales</taxon>
        <taxon>Vibrionaceae</taxon>
        <taxon>Vibrio</taxon>
    </lineage>
</organism>
<keyword evidence="2" id="KW-0378">Hydrolase</keyword>
<dbReference type="PANTHER" id="PTHR46743">
    <property type="entry name" value="TEICHOIC ACIDS EXPORT ATP-BINDING PROTEIN TAGH"/>
    <property type="match status" value="1"/>
</dbReference>
<keyword evidence="3" id="KW-1185">Reference proteome</keyword>
<dbReference type="Pfam" id="PF00005">
    <property type="entry name" value="ABC_tran"/>
    <property type="match status" value="1"/>
</dbReference>
<evidence type="ECO:0000313" key="3">
    <source>
        <dbReference type="Proteomes" id="UP000031671"/>
    </source>
</evidence>
<dbReference type="GO" id="GO:0005524">
    <property type="term" value="F:ATP binding"/>
    <property type="evidence" value="ECO:0007669"/>
    <property type="project" value="UniProtKB-KW"/>
</dbReference>
<accession>A0A0B8P019</accession>
<evidence type="ECO:0000313" key="2">
    <source>
        <dbReference type="EMBL" id="GAM59561.1"/>
    </source>
</evidence>
<dbReference type="EMBL" id="BBRZ01000170">
    <property type="protein sequence ID" value="GAM59561.1"/>
    <property type="molecule type" value="Genomic_DNA"/>
</dbReference>
<dbReference type="Proteomes" id="UP000031671">
    <property type="component" value="Unassembled WGS sequence"/>
</dbReference>
<keyword evidence="2" id="KW-0547">Nucleotide-binding</keyword>
<evidence type="ECO:0000259" key="1">
    <source>
        <dbReference type="Pfam" id="PF00005"/>
    </source>
</evidence>
<feature type="domain" description="ABC transporter" evidence="1">
    <location>
        <begin position="12"/>
        <end position="99"/>
    </location>
</feature>
<comment type="caution">
    <text evidence="2">The sequence shown here is derived from an EMBL/GenBank/DDBJ whole genome shotgun (WGS) entry which is preliminary data.</text>
</comment>
<proteinExistence type="predicted"/>
<dbReference type="SUPFAM" id="SSF52540">
    <property type="entry name" value="P-loop containing nucleoside triphosphate hydrolases"/>
    <property type="match status" value="1"/>
</dbReference>
<reference evidence="2 3" key="1">
    <citation type="submission" date="2015-01" db="EMBL/GenBank/DDBJ databases">
        <title>Vibrio sp. C1 JCM 19231 whole genome shotgun sequence.</title>
        <authorList>
            <person name="Sawabe T."/>
            <person name="Meirelles P."/>
            <person name="Feng G."/>
            <person name="Sayaka M."/>
            <person name="Hattori M."/>
            <person name="Ohkuma M."/>
        </authorList>
    </citation>
    <scope>NUCLEOTIDE SEQUENCE [LARGE SCALE GENOMIC DNA]</scope>
    <source>
        <strain evidence="3">JCM 19231</strain>
    </source>
</reference>
<dbReference type="PANTHER" id="PTHR46743:SF2">
    <property type="entry name" value="TEICHOIC ACIDS EXPORT ATP-BINDING PROTEIN TAGH"/>
    <property type="match status" value="1"/>
</dbReference>
<gene>
    <name evidence="2" type="ORF">JCM19231_4001</name>
</gene>